<dbReference type="Gene3D" id="6.20.250.60">
    <property type="match status" value="1"/>
</dbReference>
<dbReference type="SUPFAM" id="SSF160219">
    <property type="entry name" value="AMPKBI-like"/>
    <property type="match status" value="1"/>
</dbReference>
<dbReference type="InterPro" id="IPR013783">
    <property type="entry name" value="Ig-like_fold"/>
</dbReference>
<dbReference type="GO" id="GO:0019901">
    <property type="term" value="F:protein kinase binding"/>
    <property type="evidence" value="ECO:0007669"/>
    <property type="project" value="TreeGrafter"/>
</dbReference>
<gene>
    <name evidence="4" type="ORF">MVES_003466</name>
</gene>
<name>A0A2N1J7Z5_9BASI</name>
<dbReference type="GO" id="GO:0007165">
    <property type="term" value="P:signal transduction"/>
    <property type="evidence" value="ECO:0007669"/>
    <property type="project" value="TreeGrafter"/>
</dbReference>
<dbReference type="Pfam" id="PF16561">
    <property type="entry name" value="AMPK1_CBM"/>
    <property type="match status" value="1"/>
</dbReference>
<feature type="compositionally biased region" description="Low complexity" evidence="2">
    <location>
        <begin position="306"/>
        <end position="316"/>
    </location>
</feature>
<dbReference type="Proteomes" id="UP000232875">
    <property type="component" value="Unassembled WGS sequence"/>
</dbReference>
<organism evidence="4 5">
    <name type="scientific">Malassezia vespertilionis</name>
    <dbReference type="NCBI Taxonomy" id="2020962"/>
    <lineage>
        <taxon>Eukaryota</taxon>
        <taxon>Fungi</taxon>
        <taxon>Dikarya</taxon>
        <taxon>Basidiomycota</taxon>
        <taxon>Ustilaginomycotina</taxon>
        <taxon>Malasseziomycetes</taxon>
        <taxon>Malasseziales</taxon>
        <taxon>Malasseziaceae</taxon>
        <taxon>Malassezia</taxon>
    </lineage>
</organism>
<feature type="compositionally biased region" description="Basic and acidic residues" evidence="2">
    <location>
        <begin position="336"/>
        <end position="348"/>
    </location>
</feature>
<dbReference type="GO" id="GO:0005737">
    <property type="term" value="C:cytoplasm"/>
    <property type="evidence" value="ECO:0007669"/>
    <property type="project" value="TreeGrafter"/>
</dbReference>
<feature type="region of interest" description="Disordered" evidence="2">
    <location>
        <begin position="1"/>
        <end position="82"/>
    </location>
</feature>
<evidence type="ECO:0000256" key="1">
    <source>
        <dbReference type="ARBA" id="ARBA00010926"/>
    </source>
</evidence>
<dbReference type="InterPro" id="IPR032640">
    <property type="entry name" value="AMPK1_CBM"/>
</dbReference>
<dbReference type="PANTHER" id="PTHR10343">
    <property type="entry name" value="5'-AMP-ACTIVATED PROTEIN KINASE , BETA SUBUNIT"/>
    <property type="match status" value="1"/>
</dbReference>
<dbReference type="SUPFAM" id="SSF81296">
    <property type="entry name" value="E set domains"/>
    <property type="match status" value="1"/>
</dbReference>
<keyword evidence="5" id="KW-1185">Reference proteome</keyword>
<dbReference type="AlphaFoldDB" id="A0A2N1J7Z5"/>
<feature type="region of interest" description="Disordered" evidence="2">
    <location>
        <begin position="293"/>
        <end position="357"/>
    </location>
</feature>
<feature type="compositionally biased region" description="Low complexity" evidence="2">
    <location>
        <begin position="102"/>
        <end position="114"/>
    </location>
</feature>
<dbReference type="Pfam" id="PF04739">
    <property type="entry name" value="AMPKBI"/>
    <property type="match status" value="1"/>
</dbReference>
<dbReference type="OrthoDB" id="531008at2759"/>
<evidence type="ECO:0000259" key="3">
    <source>
        <dbReference type="SMART" id="SM01010"/>
    </source>
</evidence>
<proteinExistence type="inferred from homology"/>
<evidence type="ECO:0000256" key="2">
    <source>
        <dbReference type="SAM" id="MobiDB-lite"/>
    </source>
</evidence>
<dbReference type="STRING" id="2020962.A0A2N1J7Z5"/>
<protein>
    <recommendedName>
        <fullName evidence="3">Association with the SNF1 complex (ASC) domain-containing protein</fullName>
    </recommendedName>
</protein>
<dbReference type="InterPro" id="IPR050827">
    <property type="entry name" value="CRP1_MDG1_kinase"/>
</dbReference>
<sequence length="642" mass="69804">MGNTQSALEGDASRPKFKRHPKKHTLDSGARAKVTTVPEARVTVHRPGHLYSHSIGANDDGSDAGTGESTPEHSSRRDGTMDVSEYKGVVLAGANYARMANSESSFGDSSRGSSQADFSAVHSDGTYEESNFEDVARDLPARADSPTAPPVQTAFRFPRIDPETANNTTEHAIKTPRAKDVSSMHTPRGSMADGNIVKTPQPGADSFPRLQHRASLYIDDDALLGSVDDSSVVQPGAAHDSDKKRALKTYPSFLKIPTALPRFHAQQEGMPSGDGVSNLLDIWPMPMYSGSGTLSSTVHAQPPPSSETSPTSSLKLESQHDIASLRVPSTRSTGSDIRRGRETERLEAPSEMQYRQAQIEQVQRALEQAALSAPEPQQEAAQRTRVNLMWRGKGKHVYVTGTFADEWRSKIPLRQLRPNTPFIGTLYLPPGTHRFKFIVDDRWRVSRDMNTASDGDGTLVNYVEISSSAQKDNADSALHMSSSSSKSKRESSVERMKPDTSRFNDPAWASAMADLKMQQRTSRDASGEWDMLTEELPGTEENHWTGEVPSAVELAQETEEALHEHEMGADAAELLPSPPQLPRQLEKVILNSSPATSGAINTMATLVDDNSVLPAPNHAVLHHLAASAIRNGVLAIGTVTRM</sequence>
<dbReference type="PANTHER" id="PTHR10343:SF84">
    <property type="entry name" value="5'-AMP-ACTIVATED PROTEIN KINASE SUBUNIT BETA-1"/>
    <property type="match status" value="1"/>
</dbReference>
<comment type="similarity">
    <text evidence="1">Belongs to the 5'-AMP-activated protein kinase beta subunit family.</text>
</comment>
<dbReference type="InterPro" id="IPR037256">
    <property type="entry name" value="ASC_dom_sf"/>
</dbReference>
<dbReference type="GO" id="GO:0031588">
    <property type="term" value="C:nucleotide-activated protein kinase complex"/>
    <property type="evidence" value="ECO:0007669"/>
    <property type="project" value="TreeGrafter"/>
</dbReference>
<evidence type="ECO:0000313" key="5">
    <source>
        <dbReference type="Proteomes" id="UP000232875"/>
    </source>
</evidence>
<feature type="compositionally biased region" description="Basic and acidic residues" evidence="2">
    <location>
        <begin position="70"/>
        <end position="80"/>
    </location>
</feature>
<evidence type="ECO:0000313" key="4">
    <source>
        <dbReference type="EMBL" id="PKI82653.1"/>
    </source>
</evidence>
<dbReference type="InterPro" id="IPR014756">
    <property type="entry name" value="Ig_E-set"/>
</dbReference>
<dbReference type="Gene3D" id="2.60.40.10">
    <property type="entry name" value="Immunoglobulins"/>
    <property type="match status" value="1"/>
</dbReference>
<dbReference type="EMBL" id="KZ454994">
    <property type="protein sequence ID" value="PKI82653.1"/>
    <property type="molecule type" value="Genomic_DNA"/>
</dbReference>
<dbReference type="GO" id="GO:0005634">
    <property type="term" value="C:nucleus"/>
    <property type="evidence" value="ECO:0007669"/>
    <property type="project" value="TreeGrafter"/>
</dbReference>
<reference evidence="4 5" key="1">
    <citation type="submission" date="2017-10" db="EMBL/GenBank/DDBJ databases">
        <title>A novel species of cold-tolerant Malassezia isolated from bats.</title>
        <authorList>
            <person name="Lorch J.M."/>
            <person name="Palmer J.M."/>
            <person name="Vanderwolf K.J."/>
            <person name="Schmidt K.Z."/>
            <person name="Verant M.L."/>
            <person name="Weller T.J."/>
            <person name="Blehert D.S."/>
        </authorList>
    </citation>
    <scope>NUCLEOTIDE SEQUENCE [LARGE SCALE GENOMIC DNA]</scope>
    <source>
        <strain evidence="4 5">NWHC:44797-103</strain>
    </source>
</reference>
<feature type="region of interest" description="Disordered" evidence="2">
    <location>
        <begin position="471"/>
        <end position="506"/>
    </location>
</feature>
<dbReference type="InterPro" id="IPR006828">
    <property type="entry name" value="ASC_dom"/>
</dbReference>
<feature type="region of interest" description="Disordered" evidence="2">
    <location>
        <begin position="102"/>
        <end position="132"/>
    </location>
</feature>
<accession>A0A2N1J7Z5</accession>
<feature type="domain" description="Association with the SNF1 complex (ASC)" evidence="3">
    <location>
        <begin position="537"/>
        <end position="642"/>
    </location>
</feature>
<dbReference type="SMART" id="SM01010">
    <property type="entry name" value="AMPKBI"/>
    <property type="match status" value="1"/>
</dbReference>
<dbReference type="CDD" id="cd02859">
    <property type="entry name" value="E_set_AMPKbeta_like_N"/>
    <property type="match status" value="1"/>
</dbReference>
<feature type="compositionally biased region" description="Basic and acidic residues" evidence="2">
    <location>
        <begin position="487"/>
        <end position="502"/>
    </location>
</feature>
<feature type="region of interest" description="Disordered" evidence="2">
    <location>
        <begin position="175"/>
        <end position="196"/>
    </location>
</feature>